<dbReference type="EMBL" id="LT853695">
    <property type="protein sequence ID" value="SMQ49527.1"/>
    <property type="molecule type" value="Genomic_DNA"/>
</dbReference>
<organism evidence="1 2">
    <name type="scientific">Zymoseptoria tritici (strain ST99CH_3D7)</name>
    <dbReference type="NCBI Taxonomy" id="1276538"/>
    <lineage>
        <taxon>Eukaryota</taxon>
        <taxon>Fungi</taxon>
        <taxon>Dikarya</taxon>
        <taxon>Ascomycota</taxon>
        <taxon>Pezizomycotina</taxon>
        <taxon>Dothideomycetes</taxon>
        <taxon>Dothideomycetidae</taxon>
        <taxon>Mycosphaerellales</taxon>
        <taxon>Mycosphaerellaceae</taxon>
        <taxon>Zymoseptoria</taxon>
    </lineage>
</organism>
<evidence type="ECO:0000313" key="2">
    <source>
        <dbReference type="Proteomes" id="UP000215127"/>
    </source>
</evidence>
<dbReference type="Proteomes" id="UP000215127">
    <property type="component" value="Chromosome 4"/>
</dbReference>
<reference evidence="1 2" key="1">
    <citation type="submission" date="2016-06" db="EMBL/GenBank/DDBJ databases">
        <authorList>
            <person name="Kjaerup R.B."/>
            <person name="Dalgaard T.S."/>
            <person name="Juul-Madsen H.R."/>
        </authorList>
    </citation>
    <scope>NUCLEOTIDE SEQUENCE [LARGE SCALE GENOMIC DNA]</scope>
</reference>
<gene>
    <name evidence="1" type="ORF">ZT3D7_G4678</name>
</gene>
<evidence type="ECO:0000313" key="1">
    <source>
        <dbReference type="EMBL" id="SMQ49527.1"/>
    </source>
</evidence>
<dbReference type="STRING" id="1276538.A0A1X7RRB2"/>
<protein>
    <submittedName>
        <fullName evidence="1">Uncharacterized protein</fullName>
    </submittedName>
</protein>
<proteinExistence type="predicted"/>
<keyword evidence="2" id="KW-1185">Reference proteome</keyword>
<accession>A0A1X7RRB2</accession>
<dbReference type="Gene3D" id="3.40.50.720">
    <property type="entry name" value="NAD(P)-binding Rossmann-like Domain"/>
    <property type="match status" value="1"/>
</dbReference>
<dbReference type="AlphaFoldDB" id="A0A1X7RRB2"/>
<sequence length="120" mass="13020">MASSIDTDGKSRHDICQHGALVETDQSKTLWFMGDMRRMRGEVENAVVELGKDSKQWTSFFARPSLVTEGESVMRFVSSSYIPVATLGAALVDLAVVGGEQSVLNNGELRERGKSALKAA</sequence>
<name>A0A1X7RRB2_ZYMT9</name>